<evidence type="ECO:0008006" key="4">
    <source>
        <dbReference type="Google" id="ProtNLM"/>
    </source>
</evidence>
<dbReference type="GeneID" id="5033687"/>
<dbReference type="InParanoid" id="A0DBT5"/>
<keyword evidence="1" id="KW-1133">Transmembrane helix</keyword>
<sequence>MTQNKVKFLISGLQFLIAYLFKFFQIELIQERIIVTILLILIQVAIILIGYQIYVQPSQGRFQTYIISNTLLYLYVSNFFGLFNQFCSIVSKRIISNIEYIQGDLTQKFGSSNHNYWIYQFGIPGLVLLGFLIPFALFLFMFITKKSFNKIQFRRHICYLFDEYNEQNYFWEYIKFSKKISIILIMTYFESNILLKATLLGLFLLIYQILAGRQQPYNLSKLNNLDLQAAQICSIAIFVAIAKYVSEQQVQNASSQILQVFIMLLCIKLCYQFILDIFKAYVKKYQVLFVTVLYDFLKSIKPKSKQVIYLGHLLIQWRIKEKRVQQNFSILKAYLLKIANTQIKTQKQYYQQYRLFCNEIPKQNLASLTRQQEQIQIKAKIFLTLEN</sequence>
<feature type="transmembrane region" description="Helical" evidence="1">
    <location>
        <begin position="33"/>
        <end position="54"/>
    </location>
</feature>
<protein>
    <recommendedName>
        <fullName evidence="4">Transmembrane protein</fullName>
    </recommendedName>
</protein>
<dbReference type="RefSeq" id="XP_001447899.1">
    <property type="nucleotide sequence ID" value="XM_001447862.1"/>
</dbReference>
<keyword evidence="3" id="KW-1185">Reference proteome</keyword>
<dbReference type="EMBL" id="CT868370">
    <property type="protein sequence ID" value="CAK80502.1"/>
    <property type="molecule type" value="Genomic_DNA"/>
</dbReference>
<dbReference type="STRING" id="5888.A0DBT5"/>
<dbReference type="OrthoDB" id="77931at2759"/>
<feature type="transmembrane region" description="Helical" evidence="1">
    <location>
        <begin position="6"/>
        <end position="24"/>
    </location>
</feature>
<reference evidence="2 3" key="1">
    <citation type="journal article" date="2006" name="Nature">
        <title>Global trends of whole-genome duplications revealed by the ciliate Paramecium tetraurelia.</title>
        <authorList>
            <consortium name="Genoscope"/>
            <person name="Aury J.-M."/>
            <person name="Jaillon O."/>
            <person name="Duret L."/>
            <person name="Noel B."/>
            <person name="Jubin C."/>
            <person name="Porcel B.M."/>
            <person name="Segurens B."/>
            <person name="Daubin V."/>
            <person name="Anthouard V."/>
            <person name="Aiach N."/>
            <person name="Arnaiz O."/>
            <person name="Billaut A."/>
            <person name="Beisson J."/>
            <person name="Blanc I."/>
            <person name="Bouhouche K."/>
            <person name="Camara F."/>
            <person name="Duharcourt S."/>
            <person name="Guigo R."/>
            <person name="Gogendeau D."/>
            <person name="Katinka M."/>
            <person name="Keller A.-M."/>
            <person name="Kissmehl R."/>
            <person name="Klotz C."/>
            <person name="Koll F."/>
            <person name="Le Moue A."/>
            <person name="Lepere C."/>
            <person name="Malinsky S."/>
            <person name="Nowacki M."/>
            <person name="Nowak J.K."/>
            <person name="Plattner H."/>
            <person name="Poulain J."/>
            <person name="Ruiz F."/>
            <person name="Serrano V."/>
            <person name="Zagulski M."/>
            <person name="Dessen P."/>
            <person name="Betermier M."/>
            <person name="Weissenbach J."/>
            <person name="Scarpelli C."/>
            <person name="Schachter V."/>
            <person name="Sperling L."/>
            <person name="Meyer E."/>
            <person name="Cohen J."/>
            <person name="Wincker P."/>
        </authorList>
    </citation>
    <scope>NUCLEOTIDE SEQUENCE [LARGE SCALE GENOMIC DNA]</scope>
    <source>
        <strain evidence="2 3">Stock d4-2</strain>
    </source>
</reference>
<proteinExistence type="predicted"/>
<name>A0DBT5_PARTE</name>
<gene>
    <name evidence="2" type="ORF">GSPATT00039398001</name>
</gene>
<accession>A0DBT5</accession>
<dbReference type="HOGENOM" id="CLU_051974_0_0_1"/>
<dbReference type="KEGG" id="ptm:GSPATT00039398001"/>
<feature type="transmembrane region" description="Helical" evidence="1">
    <location>
        <begin position="227"/>
        <end position="245"/>
    </location>
</feature>
<keyword evidence="1" id="KW-0472">Membrane</keyword>
<dbReference type="OMA" id="LIQWRIK"/>
<keyword evidence="1" id="KW-0812">Transmembrane</keyword>
<organism evidence="2 3">
    <name type="scientific">Paramecium tetraurelia</name>
    <dbReference type="NCBI Taxonomy" id="5888"/>
    <lineage>
        <taxon>Eukaryota</taxon>
        <taxon>Sar</taxon>
        <taxon>Alveolata</taxon>
        <taxon>Ciliophora</taxon>
        <taxon>Intramacronucleata</taxon>
        <taxon>Oligohymenophorea</taxon>
        <taxon>Peniculida</taxon>
        <taxon>Parameciidae</taxon>
        <taxon>Paramecium</taxon>
    </lineage>
</organism>
<dbReference type="PANTHER" id="PTHR11319">
    <property type="entry name" value="G PROTEIN-COUPLED RECEPTOR-RELATED"/>
    <property type="match status" value="1"/>
</dbReference>
<dbReference type="PANTHER" id="PTHR11319:SF35">
    <property type="entry name" value="OUTER MEMBRANE PROTEIN PMPC-RELATED"/>
    <property type="match status" value="1"/>
</dbReference>
<dbReference type="Proteomes" id="UP000000600">
    <property type="component" value="Unassembled WGS sequence"/>
</dbReference>
<feature type="transmembrane region" description="Helical" evidence="1">
    <location>
        <begin position="257"/>
        <end position="274"/>
    </location>
</feature>
<feature type="transmembrane region" description="Helical" evidence="1">
    <location>
        <begin position="182"/>
        <end position="207"/>
    </location>
</feature>
<evidence type="ECO:0000256" key="1">
    <source>
        <dbReference type="SAM" id="Phobius"/>
    </source>
</evidence>
<dbReference type="AlphaFoldDB" id="A0DBT5"/>
<evidence type="ECO:0000313" key="2">
    <source>
        <dbReference type="EMBL" id="CAK80502.1"/>
    </source>
</evidence>
<feature type="transmembrane region" description="Helical" evidence="1">
    <location>
        <begin position="117"/>
        <end position="144"/>
    </location>
</feature>
<evidence type="ECO:0000313" key="3">
    <source>
        <dbReference type="Proteomes" id="UP000000600"/>
    </source>
</evidence>